<feature type="compositionally biased region" description="Polar residues" evidence="1">
    <location>
        <begin position="565"/>
        <end position="579"/>
    </location>
</feature>
<dbReference type="InterPro" id="IPR007797">
    <property type="entry name" value="AF4/FMR2"/>
</dbReference>
<gene>
    <name evidence="2" type="ORF">LTLLF_111875</name>
</gene>
<evidence type="ECO:0000313" key="2">
    <source>
        <dbReference type="EMBL" id="KAH0519531.1"/>
    </source>
</evidence>
<evidence type="ECO:0000313" key="3">
    <source>
        <dbReference type="Proteomes" id="UP000710432"/>
    </source>
</evidence>
<feature type="compositionally biased region" description="Basic and acidic residues" evidence="1">
    <location>
        <begin position="610"/>
        <end position="635"/>
    </location>
</feature>
<feature type="compositionally biased region" description="Polar residues" evidence="1">
    <location>
        <begin position="696"/>
        <end position="705"/>
    </location>
</feature>
<proteinExistence type="predicted"/>
<organism evidence="2 3">
    <name type="scientific">Microtus ochrogaster</name>
    <name type="common">Prairie vole</name>
    <dbReference type="NCBI Taxonomy" id="79684"/>
    <lineage>
        <taxon>Eukaryota</taxon>
        <taxon>Metazoa</taxon>
        <taxon>Chordata</taxon>
        <taxon>Craniata</taxon>
        <taxon>Vertebrata</taxon>
        <taxon>Euteleostomi</taxon>
        <taxon>Mammalia</taxon>
        <taxon>Eutheria</taxon>
        <taxon>Euarchontoglires</taxon>
        <taxon>Glires</taxon>
        <taxon>Rodentia</taxon>
        <taxon>Myomorpha</taxon>
        <taxon>Muroidea</taxon>
        <taxon>Cricetidae</taxon>
        <taxon>Arvicolinae</taxon>
        <taxon>Microtus</taxon>
    </lineage>
</organism>
<comment type="caution">
    <text evidence="2">The sequence shown here is derived from an EMBL/GenBank/DDBJ whole genome shotgun (WGS) entry which is preliminary data.</text>
</comment>
<dbReference type="Gene3D" id="6.10.250.2670">
    <property type="match status" value="1"/>
</dbReference>
<dbReference type="Pfam" id="PF05110">
    <property type="entry name" value="AF-4"/>
    <property type="match status" value="2"/>
</dbReference>
<dbReference type="PANTHER" id="PTHR10528">
    <property type="entry name" value="AF4/FMR2 FAMILY MEMBER"/>
    <property type="match status" value="1"/>
</dbReference>
<dbReference type="EMBL" id="JAATJU010004699">
    <property type="protein sequence ID" value="KAH0519531.1"/>
    <property type="molecule type" value="Genomic_DNA"/>
</dbReference>
<accession>A0A8J6L257</accession>
<feature type="region of interest" description="Disordered" evidence="1">
    <location>
        <begin position="365"/>
        <end position="824"/>
    </location>
</feature>
<reference evidence="2" key="1">
    <citation type="submission" date="2020-03" db="EMBL/GenBank/DDBJ databases">
        <title>Studies in the Genomics of Life Span.</title>
        <authorList>
            <person name="Glass D."/>
        </authorList>
    </citation>
    <scope>NUCLEOTIDE SEQUENCE</scope>
    <source>
        <strain evidence="2">LTLLF</strain>
        <tissue evidence="2">Muscle</tissue>
    </source>
</reference>
<dbReference type="GO" id="GO:0032783">
    <property type="term" value="C:super elongation complex"/>
    <property type="evidence" value="ECO:0007669"/>
    <property type="project" value="TreeGrafter"/>
</dbReference>
<sequence length="824" mass="90599">MSTFHRLPLIAFKDSSENSNLLRIREKERGNQEAHPEKEVFAEKMPLFGEPYKTTQRDELSHQIQNILGDYEVMKELWRSTSCTRCPNGSEDSRGKPKYPLFHDRESLASNSCCAHIYHKLFCTSSAPGSPFVGNISHSSKMAPPRMEPVPSLHAKNYGPPNKQHLTGDRLSQEGHSSNHKKCDRRADGDSAPGKKLSPLISPVSHLSPVHSRLQRTRKVYSSSSTSNKGYCADTSSKDLKVKVQDTETTLDTSVVITRLGVASSQTFPPPPLPSESVAMQQKPMTCIWPTDGQNQAPSVSLGLKPPLEDNGQQSFEKLDVKVPAKAKLTRLKISSQSESVEQLFSNEVRCIEEILKEMSHSWLPPLTAEHTPSKAKTKYTPSTAKTKHTPSTAKTKHTPSKAKTKHTPSTAKTKHTPSMAKTKPTPSTAKSSRSPFPTKEPLPNSSATQSQNQYDPPSKIYPNSQQGTSILWEDLQLSDSEESDIEQTAEKLPSLSAPPSAPQILPKPVVSAHSSSAKSENKGENRNTDQLHPEFKDSPPKSSSKGIQDPTEGPQPEERRCQKSPAQQESPPQQTIETKQPRKPAKGSGQAEHQSPLQVESKPGPLPSESKKQTSKDKPEMKAKDREHKPEARMPNHQAAEPAPKEKRKHKGSPAPSKVPSGPQPPKNKAQNRNSFTPPHSGRGCSGGSNGRSSDCQQTANVQEDGQKRDTELLSPLRDSPPPTSLVVKINLDHLTQILQPLGKSGSPRKAEDRQPPADKKQDSEKRDCNGSSRLSKKRKGSNSEKDRASKKIRREKDVQSSSSSHTESSKTKTSKPSSRVLK</sequence>
<dbReference type="GO" id="GO:0010468">
    <property type="term" value="P:regulation of gene expression"/>
    <property type="evidence" value="ECO:0007669"/>
    <property type="project" value="InterPro"/>
</dbReference>
<feature type="compositionally biased region" description="Basic and acidic residues" evidence="1">
    <location>
        <begin position="520"/>
        <end position="540"/>
    </location>
</feature>
<feature type="compositionally biased region" description="Polar residues" evidence="1">
    <location>
        <begin position="380"/>
        <end position="394"/>
    </location>
</feature>
<name>A0A8J6L257_MICOH</name>
<dbReference type="Proteomes" id="UP000710432">
    <property type="component" value="Unassembled WGS sequence"/>
</dbReference>
<feature type="compositionally biased region" description="Basic and acidic residues" evidence="1">
    <location>
        <begin position="783"/>
        <end position="800"/>
    </location>
</feature>
<feature type="compositionally biased region" description="Polar residues" evidence="1">
    <location>
        <begin position="425"/>
        <end position="436"/>
    </location>
</feature>
<evidence type="ECO:0000256" key="1">
    <source>
        <dbReference type="SAM" id="MobiDB-lite"/>
    </source>
</evidence>
<dbReference type="AlphaFoldDB" id="A0A8J6L257"/>
<feature type="compositionally biased region" description="Basic residues" evidence="1">
    <location>
        <begin position="395"/>
        <end position="407"/>
    </location>
</feature>
<feature type="compositionally biased region" description="Basic and acidic residues" evidence="1">
    <location>
        <begin position="750"/>
        <end position="770"/>
    </location>
</feature>
<feature type="region of interest" description="Disordered" evidence="1">
    <location>
        <begin position="137"/>
        <end position="215"/>
    </location>
</feature>
<dbReference type="PANTHER" id="PTHR10528:SF6">
    <property type="entry name" value="AF4_FMR2 FAMILY MEMBER 1"/>
    <property type="match status" value="1"/>
</dbReference>
<protein>
    <submittedName>
        <fullName evidence="2">AF4/FMR2 family member 1</fullName>
    </submittedName>
</protein>
<feature type="compositionally biased region" description="Polar residues" evidence="1">
    <location>
        <begin position="444"/>
        <end position="470"/>
    </location>
</feature>
<feature type="compositionally biased region" description="Polar residues" evidence="1">
    <location>
        <begin position="670"/>
        <end position="679"/>
    </location>
</feature>